<accession>A0ABV0UZ30</accession>
<keyword evidence="2" id="KW-1185">Reference proteome</keyword>
<sequence length="140" mass="15761">IPSYIPGSLTVARTAADVFLNFSICQVPAFKHGNITVNESYAACFYLESQFKPQGTKLIPDGTEEQALMYQRMFEGLTFYDKLCFSCWMEISVHIAKSGCVFLLADTLNLSEWMRYESAKYEIVISTVVIASPCFPDIVQ</sequence>
<dbReference type="Proteomes" id="UP001482620">
    <property type="component" value="Unassembled WGS sequence"/>
</dbReference>
<evidence type="ECO:0000313" key="1">
    <source>
        <dbReference type="EMBL" id="MEQ2249792.1"/>
    </source>
</evidence>
<dbReference type="Gene3D" id="3.40.30.10">
    <property type="entry name" value="Glutaredoxin"/>
    <property type="match status" value="1"/>
</dbReference>
<proteinExistence type="predicted"/>
<gene>
    <name evidence="1" type="ORF">ILYODFUR_033030</name>
</gene>
<feature type="non-terminal residue" evidence="1">
    <location>
        <position position="1"/>
    </location>
</feature>
<evidence type="ECO:0000313" key="2">
    <source>
        <dbReference type="Proteomes" id="UP001482620"/>
    </source>
</evidence>
<dbReference type="EMBL" id="JAHRIQ010086621">
    <property type="protein sequence ID" value="MEQ2249792.1"/>
    <property type="molecule type" value="Genomic_DNA"/>
</dbReference>
<protein>
    <submittedName>
        <fullName evidence="1">Uncharacterized protein</fullName>
    </submittedName>
</protein>
<organism evidence="1 2">
    <name type="scientific">Ilyodon furcidens</name>
    <name type="common">goldbreast splitfin</name>
    <dbReference type="NCBI Taxonomy" id="33524"/>
    <lineage>
        <taxon>Eukaryota</taxon>
        <taxon>Metazoa</taxon>
        <taxon>Chordata</taxon>
        <taxon>Craniata</taxon>
        <taxon>Vertebrata</taxon>
        <taxon>Euteleostomi</taxon>
        <taxon>Actinopterygii</taxon>
        <taxon>Neopterygii</taxon>
        <taxon>Teleostei</taxon>
        <taxon>Neoteleostei</taxon>
        <taxon>Acanthomorphata</taxon>
        <taxon>Ovalentaria</taxon>
        <taxon>Atherinomorphae</taxon>
        <taxon>Cyprinodontiformes</taxon>
        <taxon>Goodeidae</taxon>
        <taxon>Ilyodon</taxon>
    </lineage>
</organism>
<reference evidence="1 2" key="1">
    <citation type="submission" date="2021-06" db="EMBL/GenBank/DDBJ databases">
        <authorList>
            <person name="Palmer J.M."/>
        </authorList>
    </citation>
    <scope>NUCLEOTIDE SEQUENCE [LARGE SCALE GENOMIC DNA]</scope>
    <source>
        <strain evidence="2">if_2019</strain>
        <tissue evidence="1">Muscle</tissue>
    </source>
</reference>
<name>A0ABV0UZ30_9TELE</name>
<comment type="caution">
    <text evidence="1">The sequence shown here is derived from an EMBL/GenBank/DDBJ whole genome shotgun (WGS) entry which is preliminary data.</text>
</comment>